<dbReference type="InParanoid" id="E4ZZ35"/>
<reference evidence="2" key="1">
    <citation type="journal article" date="2011" name="Nat. Commun.">
        <title>Effector diversification within compartments of the Leptosphaeria maculans genome affected by Repeat-Induced Point mutations.</title>
        <authorList>
            <person name="Rouxel T."/>
            <person name="Grandaubert J."/>
            <person name="Hane J.K."/>
            <person name="Hoede C."/>
            <person name="van de Wouw A.P."/>
            <person name="Couloux A."/>
            <person name="Dominguez V."/>
            <person name="Anthouard V."/>
            <person name="Bally P."/>
            <person name="Bourras S."/>
            <person name="Cozijnsen A.J."/>
            <person name="Ciuffetti L.M."/>
            <person name="Degrave A."/>
            <person name="Dilmaghani A."/>
            <person name="Duret L."/>
            <person name="Fudal I."/>
            <person name="Goodwin S.B."/>
            <person name="Gout L."/>
            <person name="Glaser N."/>
            <person name="Linglin J."/>
            <person name="Kema G.H.J."/>
            <person name="Lapalu N."/>
            <person name="Lawrence C.B."/>
            <person name="May K."/>
            <person name="Meyer M."/>
            <person name="Ollivier B."/>
            <person name="Poulain J."/>
            <person name="Schoch C.L."/>
            <person name="Simon A."/>
            <person name="Spatafora J.W."/>
            <person name="Stachowiak A."/>
            <person name="Turgeon B.G."/>
            <person name="Tyler B.M."/>
            <person name="Vincent D."/>
            <person name="Weissenbach J."/>
            <person name="Amselem J."/>
            <person name="Quesneville H."/>
            <person name="Oliver R.P."/>
            <person name="Wincker P."/>
            <person name="Balesdent M.-H."/>
            <person name="Howlett B.J."/>
        </authorList>
    </citation>
    <scope>NUCLEOTIDE SEQUENCE [LARGE SCALE GENOMIC DNA]</scope>
    <source>
        <strain evidence="2">JN3 / isolate v23.1.3 / race Av1-4-5-6-7-8</strain>
    </source>
</reference>
<dbReference type="HOGENOM" id="CLU_2923071_0_0_1"/>
<dbReference type="VEuPathDB" id="FungiDB:LEMA_uP107350.1"/>
<dbReference type="EMBL" id="FP929129">
    <property type="protein sequence ID" value="CBX96470.1"/>
    <property type="molecule type" value="Genomic_DNA"/>
</dbReference>
<dbReference type="AlphaFoldDB" id="E4ZZ35"/>
<evidence type="ECO:0000313" key="2">
    <source>
        <dbReference type="Proteomes" id="UP000002668"/>
    </source>
</evidence>
<proteinExistence type="predicted"/>
<accession>E4ZZ35</accession>
<name>E4ZZ35_LEPMJ</name>
<keyword evidence="2" id="KW-1185">Reference proteome</keyword>
<dbReference type="Proteomes" id="UP000002668">
    <property type="component" value="Genome"/>
</dbReference>
<organism evidence="2">
    <name type="scientific">Leptosphaeria maculans (strain JN3 / isolate v23.1.3 / race Av1-4-5-6-7-8)</name>
    <name type="common">Blackleg fungus</name>
    <name type="synonym">Phoma lingam</name>
    <dbReference type="NCBI Taxonomy" id="985895"/>
    <lineage>
        <taxon>Eukaryota</taxon>
        <taxon>Fungi</taxon>
        <taxon>Dikarya</taxon>
        <taxon>Ascomycota</taxon>
        <taxon>Pezizomycotina</taxon>
        <taxon>Dothideomycetes</taxon>
        <taxon>Pleosporomycetidae</taxon>
        <taxon>Pleosporales</taxon>
        <taxon>Pleosporineae</taxon>
        <taxon>Leptosphaeriaceae</taxon>
        <taxon>Plenodomus</taxon>
        <taxon>Plenodomus lingam/Leptosphaeria maculans species complex</taxon>
    </lineage>
</organism>
<sequence length="61" mass="6974">MTYYYVICAYSVYTSKQFFTVVADIRDASHILIAVPKSLTEDKQVDMTFLHQAIATVEEHA</sequence>
<protein>
    <submittedName>
        <fullName evidence="1">Predicted protein</fullName>
    </submittedName>
</protein>
<gene>
    <name evidence="1" type="ORF">LEMA_uP107350.1</name>
</gene>
<evidence type="ECO:0000313" key="1">
    <source>
        <dbReference type="EMBL" id="CBX96470.1"/>
    </source>
</evidence>